<keyword evidence="1" id="KW-0378">Hydrolase</keyword>
<dbReference type="CDD" id="cd07067">
    <property type="entry name" value="HP_PGM_like"/>
    <property type="match status" value="1"/>
</dbReference>
<dbReference type="SUPFAM" id="SSF53254">
    <property type="entry name" value="Phosphoglycerate mutase-like"/>
    <property type="match status" value="1"/>
</dbReference>
<dbReference type="EMBL" id="CP089984">
    <property type="protein sequence ID" value="WXB18581.1"/>
    <property type="molecule type" value="Genomic_DNA"/>
</dbReference>
<protein>
    <submittedName>
        <fullName evidence="2">Histidine phosphatase family protein</fullName>
    </submittedName>
</protein>
<dbReference type="InterPro" id="IPR051021">
    <property type="entry name" value="Mito_Ser/Thr_phosphatase"/>
</dbReference>
<accession>A0ABZ2M7U3</accession>
<reference evidence="2 3" key="1">
    <citation type="submission" date="2021-12" db="EMBL/GenBank/DDBJ databases">
        <title>Discovery of the Pendulisporaceae a myxobacterial family with distinct sporulation behavior and unique specialized metabolism.</title>
        <authorList>
            <person name="Garcia R."/>
            <person name="Popoff A."/>
            <person name="Bader C.D."/>
            <person name="Loehr J."/>
            <person name="Walesch S."/>
            <person name="Walt C."/>
            <person name="Boldt J."/>
            <person name="Bunk B."/>
            <person name="Haeckl F.J.F.P.J."/>
            <person name="Gunesch A.P."/>
            <person name="Birkelbach J."/>
            <person name="Nuebel U."/>
            <person name="Pietschmann T."/>
            <person name="Bach T."/>
            <person name="Mueller R."/>
        </authorList>
    </citation>
    <scope>NUCLEOTIDE SEQUENCE [LARGE SCALE GENOMIC DNA]</scope>
    <source>
        <strain evidence="2 3">MSr11954</strain>
    </source>
</reference>
<organism evidence="2 3">
    <name type="scientific">Pendulispora albinea</name>
    <dbReference type="NCBI Taxonomy" id="2741071"/>
    <lineage>
        <taxon>Bacteria</taxon>
        <taxon>Pseudomonadati</taxon>
        <taxon>Myxococcota</taxon>
        <taxon>Myxococcia</taxon>
        <taxon>Myxococcales</taxon>
        <taxon>Sorangiineae</taxon>
        <taxon>Pendulisporaceae</taxon>
        <taxon>Pendulispora</taxon>
    </lineage>
</organism>
<gene>
    <name evidence="2" type="ORF">LZC94_15235</name>
</gene>
<dbReference type="InterPro" id="IPR013078">
    <property type="entry name" value="His_Pase_superF_clade-1"/>
</dbReference>
<dbReference type="PANTHER" id="PTHR20935:SF0">
    <property type="entry name" value="SERINE_THREONINE-PROTEIN PHOSPHATASE PGAM5, MITOCHONDRIAL"/>
    <property type="match status" value="1"/>
</dbReference>
<dbReference type="Proteomes" id="UP001370348">
    <property type="component" value="Chromosome"/>
</dbReference>
<proteinExistence type="predicted"/>
<name>A0ABZ2M7U3_9BACT</name>
<dbReference type="RefSeq" id="WP_394828214.1">
    <property type="nucleotide sequence ID" value="NZ_CP089984.1"/>
</dbReference>
<evidence type="ECO:0000256" key="1">
    <source>
        <dbReference type="ARBA" id="ARBA00022801"/>
    </source>
</evidence>
<dbReference type="PANTHER" id="PTHR20935">
    <property type="entry name" value="PHOSPHOGLYCERATE MUTASE-RELATED"/>
    <property type="match status" value="1"/>
</dbReference>
<evidence type="ECO:0000313" key="2">
    <source>
        <dbReference type="EMBL" id="WXB18581.1"/>
    </source>
</evidence>
<keyword evidence="3" id="KW-1185">Reference proteome</keyword>
<dbReference type="InterPro" id="IPR029033">
    <property type="entry name" value="His_PPase_superfam"/>
</dbReference>
<evidence type="ECO:0000313" key="3">
    <source>
        <dbReference type="Proteomes" id="UP001370348"/>
    </source>
</evidence>
<sequence>MGDILLIRHAQASFGSANYDCLSELGLEQSRLLGRWLARRGRTIDRVAMGHMQRHRQTAEAALAELPTELRGTEAPIVDAGFDEFDGDHVLTRYRPELAERSALAQHLAQSSHPYRAFQELFEGAVERWVAGQHDGEYRESWNAFRARCVLGLERLVQGAGPSRTLAVFTSGGPITAICQHLLELPDRRAFDLNWPMANSAVTALRYRPDRISLNYLNNFSHLERAGQPPIVTYR</sequence>
<dbReference type="SMART" id="SM00855">
    <property type="entry name" value="PGAM"/>
    <property type="match status" value="1"/>
</dbReference>
<dbReference type="Gene3D" id="3.40.50.1240">
    <property type="entry name" value="Phosphoglycerate mutase-like"/>
    <property type="match status" value="1"/>
</dbReference>
<dbReference type="Pfam" id="PF00300">
    <property type="entry name" value="His_Phos_1"/>
    <property type="match status" value="1"/>
</dbReference>